<name>A2DC13_TRIV3</name>
<evidence type="ECO:0000256" key="6">
    <source>
        <dbReference type="ARBA" id="ARBA00022816"/>
    </source>
</evidence>
<dbReference type="GO" id="GO:0030127">
    <property type="term" value="C:COPII vesicle coat"/>
    <property type="evidence" value="ECO:0000318"/>
    <property type="project" value="GO_Central"/>
</dbReference>
<evidence type="ECO:0000259" key="11">
    <source>
        <dbReference type="Pfam" id="PF23185"/>
    </source>
</evidence>
<dbReference type="InParanoid" id="A2DC13"/>
<dbReference type="KEGG" id="tva:5467607"/>
<comment type="subcellular location">
    <subcellularLocation>
        <location evidence="1">Nucleus</location>
        <location evidence="1">Nuclear pore complex</location>
    </subcellularLocation>
</comment>
<dbReference type="PANTHER" id="PTHR11024">
    <property type="entry name" value="NUCLEAR PORE COMPLEX PROTEIN SEC13 / SEH1 FAMILY MEMBER"/>
    <property type="match status" value="1"/>
</dbReference>
<dbReference type="EMBL" id="DS113186">
    <property type="protein sequence ID" value="EAY22054.1"/>
    <property type="molecule type" value="Genomic_DNA"/>
</dbReference>
<evidence type="ECO:0000256" key="2">
    <source>
        <dbReference type="ARBA" id="ARBA00010102"/>
    </source>
</evidence>
<evidence type="ECO:0000313" key="12">
    <source>
        <dbReference type="EMBL" id="EAY22054.1"/>
    </source>
</evidence>
<organism evidence="12 13">
    <name type="scientific">Trichomonas vaginalis (strain ATCC PRA-98 / G3)</name>
    <dbReference type="NCBI Taxonomy" id="412133"/>
    <lineage>
        <taxon>Eukaryota</taxon>
        <taxon>Metamonada</taxon>
        <taxon>Parabasalia</taxon>
        <taxon>Trichomonadida</taxon>
        <taxon>Trichomonadidae</taxon>
        <taxon>Trichomonas</taxon>
    </lineage>
</organism>
<dbReference type="InterPro" id="IPR001680">
    <property type="entry name" value="WD40_rpt"/>
</dbReference>
<dbReference type="OMA" id="REGDQWE"/>
<keyword evidence="6" id="KW-0509">mRNA transport</keyword>
<dbReference type="RefSeq" id="XP_001583040.1">
    <property type="nucleotide sequence ID" value="XM_001582990.1"/>
</dbReference>
<dbReference type="SMART" id="SM00320">
    <property type="entry name" value="WD40"/>
    <property type="match status" value="6"/>
</dbReference>
<dbReference type="PANTHER" id="PTHR11024:SF2">
    <property type="entry name" value="PROTEIN SEC13 HOMOLOG"/>
    <property type="match status" value="1"/>
</dbReference>
<keyword evidence="5" id="KW-0677">Repeat</keyword>
<dbReference type="InterPro" id="IPR056296">
    <property type="entry name" value="Cfap43_N"/>
</dbReference>
<gene>
    <name evidence="12" type="ORF">TVAG_456890</name>
</gene>
<dbReference type="Pfam" id="PF23185">
    <property type="entry name" value="CFAP43_N"/>
    <property type="match status" value="1"/>
</dbReference>
<dbReference type="AlphaFoldDB" id="A2DC13"/>
<evidence type="ECO:0000256" key="10">
    <source>
        <dbReference type="ARBA" id="ARBA00023242"/>
    </source>
</evidence>
<dbReference type="VEuPathDB" id="TrichDB:TVAG_456890"/>
<dbReference type="VEuPathDB" id="TrichDB:TVAGG3_0263770"/>
<keyword evidence="10" id="KW-0539">Nucleus</keyword>
<dbReference type="Gene3D" id="2.130.10.10">
    <property type="entry name" value="YVTN repeat-like/Quinoprotein amine dehydrogenase"/>
    <property type="match status" value="1"/>
</dbReference>
<dbReference type="SUPFAM" id="SSF50978">
    <property type="entry name" value="WD40 repeat-like"/>
    <property type="match status" value="1"/>
</dbReference>
<dbReference type="Pfam" id="PF00400">
    <property type="entry name" value="WD40"/>
    <property type="match status" value="1"/>
</dbReference>
<comment type="similarity">
    <text evidence="2">Belongs to the WD repeat SEC13 family.</text>
</comment>
<dbReference type="GO" id="GO:0051028">
    <property type="term" value="P:mRNA transport"/>
    <property type="evidence" value="ECO:0007669"/>
    <property type="project" value="UniProtKB-KW"/>
</dbReference>
<proteinExistence type="inferred from homology"/>
<keyword evidence="13" id="KW-1185">Reference proteome</keyword>
<dbReference type="eggNOG" id="KOG1332">
    <property type="taxonomic scope" value="Eukaryota"/>
</dbReference>
<dbReference type="STRING" id="5722.A2DC13"/>
<dbReference type="GO" id="GO:0031080">
    <property type="term" value="C:nuclear pore outer ring"/>
    <property type="evidence" value="ECO:0000318"/>
    <property type="project" value="GO_Central"/>
</dbReference>
<keyword evidence="9" id="KW-0906">Nuclear pore complex</keyword>
<keyword evidence="7" id="KW-0653">Protein transport</keyword>
<dbReference type="GO" id="GO:0005198">
    <property type="term" value="F:structural molecule activity"/>
    <property type="evidence" value="ECO:0000318"/>
    <property type="project" value="GO_Central"/>
</dbReference>
<dbReference type="SMR" id="A2DC13"/>
<sequence length="299" mass="32856">MSLPSVSLPITNINEISDIAFSPDGVTLGVLSEHGAVHVFEINENRQYTKIATTTPTSNYATSISFGPIDLGTVFIVGDDNGHIFIYQKIKATEISQIITLSHHKAAINSVAWAPSGLIFAAADSEGMISVTTGIQEQWNTQLIRLSEYPSTCVTWSPPGFYSFIDRPNDAPTFYLAASSASGFFAIYGVNERHQWVPIMQPVEAHNCCCNAIAWRPLPGFTRYEIATCGDDSTIKLWTYSNNAWSSIIIDQLAQPATTLKWSSNGFILSAGCSSNNIIYYREMSDGTWAKLQRSQMTN</sequence>
<dbReference type="GO" id="GO:0090114">
    <property type="term" value="P:COPII-coated vesicle budding"/>
    <property type="evidence" value="ECO:0000318"/>
    <property type="project" value="GO_Central"/>
</dbReference>
<evidence type="ECO:0000256" key="3">
    <source>
        <dbReference type="ARBA" id="ARBA00022448"/>
    </source>
</evidence>
<evidence type="ECO:0000256" key="7">
    <source>
        <dbReference type="ARBA" id="ARBA00022927"/>
    </source>
</evidence>
<feature type="domain" description="Cfap43 N-terminal" evidence="11">
    <location>
        <begin position="15"/>
        <end position="123"/>
    </location>
</feature>
<dbReference type="OrthoDB" id="364224at2759"/>
<accession>A2DC13</accession>
<keyword evidence="3" id="KW-0813">Transport</keyword>
<dbReference type="InterPro" id="IPR036322">
    <property type="entry name" value="WD40_repeat_dom_sf"/>
</dbReference>
<dbReference type="GO" id="GO:0006606">
    <property type="term" value="P:protein import into nucleus"/>
    <property type="evidence" value="ECO:0000318"/>
    <property type="project" value="GO_Central"/>
</dbReference>
<evidence type="ECO:0000256" key="8">
    <source>
        <dbReference type="ARBA" id="ARBA00023010"/>
    </source>
</evidence>
<evidence type="ECO:0000256" key="5">
    <source>
        <dbReference type="ARBA" id="ARBA00022737"/>
    </source>
</evidence>
<evidence type="ECO:0000313" key="13">
    <source>
        <dbReference type="Proteomes" id="UP000001542"/>
    </source>
</evidence>
<reference evidence="12" key="2">
    <citation type="journal article" date="2007" name="Science">
        <title>Draft genome sequence of the sexually transmitted pathogen Trichomonas vaginalis.</title>
        <authorList>
            <person name="Carlton J.M."/>
            <person name="Hirt R.P."/>
            <person name="Silva J.C."/>
            <person name="Delcher A.L."/>
            <person name="Schatz M."/>
            <person name="Zhao Q."/>
            <person name="Wortman J.R."/>
            <person name="Bidwell S.L."/>
            <person name="Alsmark U.C.M."/>
            <person name="Besteiro S."/>
            <person name="Sicheritz-Ponten T."/>
            <person name="Noel C.J."/>
            <person name="Dacks J.B."/>
            <person name="Foster P.G."/>
            <person name="Simillion C."/>
            <person name="Van de Peer Y."/>
            <person name="Miranda-Saavedra D."/>
            <person name="Barton G.J."/>
            <person name="Westrop G.D."/>
            <person name="Mueller S."/>
            <person name="Dessi D."/>
            <person name="Fiori P.L."/>
            <person name="Ren Q."/>
            <person name="Paulsen I."/>
            <person name="Zhang H."/>
            <person name="Bastida-Corcuera F.D."/>
            <person name="Simoes-Barbosa A."/>
            <person name="Brown M.T."/>
            <person name="Hayes R.D."/>
            <person name="Mukherjee M."/>
            <person name="Okumura C.Y."/>
            <person name="Schneider R."/>
            <person name="Smith A.J."/>
            <person name="Vanacova S."/>
            <person name="Villalvazo M."/>
            <person name="Haas B.J."/>
            <person name="Pertea M."/>
            <person name="Feldblyum T.V."/>
            <person name="Utterback T.R."/>
            <person name="Shu C.L."/>
            <person name="Osoegawa K."/>
            <person name="de Jong P.J."/>
            <person name="Hrdy I."/>
            <person name="Horvathova L."/>
            <person name="Zubacova Z."/>
            <person name="Dolezal P."/>
            <person name="Malik S.B."/>
            <person name="Logsdon J.M. Jr."/>
            <person name="Henze K."/>
            <person name="Gupta A."/>
            <person name="Wang C.C."/>
            <person name="Dunne R.L."/>
            <person name="Upcroft J.A."/>
            <person name="Upcroft P."/>
            <person name="White O."/>
            <person name="Salzberg S.L."/>
            <person name="Tang P."/>
            <person name="Chiu C.-H."/>
            <person name="Lee Y.-S."/>
            <person name="Embley T.M."/>
            <person name="Coombs G.H."/>
            <person name="Mottram J.C."/>
            <person name="Tachezy J."/>
            <person name="Fraser-Liggett C.M."/>
            <person name="Johnson P.J."/>
        </authorList>
    </citation>
    <scope>NUCLEOTIDE SEQUENCE [LARGE SCALE GENOMIC DNA]</scope>
    <source>
        <strain evidence="12">G3</strain>
    </source>
</reference>
<evidence type="ECO:0000256" key="1">
    <source>
        <dbReference type="ARBA" id="ARBA00004567"/>
    </source>
</evidence>
<keyword evidence="8" id="KW-0811">Translocation</keyword>
<evidence type="ECO:0000256" key="4">
    <source>
        <dbReference type="ARBA" id="ARBA00022574"/>
    </source>
</evidence>
<evidence type="ECO:0000256" key="9">
    <source>
        <dbReference type="ARBA" id="ARBA00023132"/>
    </source>
</evidence>
<reference evidence="12" key="1">
    <citation type="submission" date="2006-10" db="EMBL/GenBank/DDBJ databases">
        <authorList>
            <person name="Amadeo P."/>
            <person name="Zhao Q."/>
            <person name="Wortman J."/>
            <person name="Fraser-Liggett C."/>
            <person name="Carlton J."/>
        </authorList>
    </citation>
    <scope>NUCLEOTIDE SEQUENCE</scope>
    <source>
        <strain evidence="12">G3</strain>
    </source>
</reference>
<dbReference type="InterPro" id="IPR015943">
    <property type="entry name" value="WD40/YVTN_repeat-like_dom_sf"/>
</dbReference>
<protein>
    <recommendedName>
        <fullName evidence="11">Cfap43 N-terminal domain-containing protein</fullName>
    </recommendedName>
</protein>
<keyword evidence="4" id="KW-0853">WD repeat</keyword>
<dbReference type="InterPro" id="IPR037363">
    <property type="entry name" value="Sec13/Seh1_fam"/>
</dbReference>
<dbReference type="Proteomes" id="UP000001542">
    <property type="component" value="Unassembled WGS sequence"/>
</dbReference>